<dbReference type="Gene3D" id="1.10.287.470">
    <property type="entry name" value="Helix hairpin bin"/>
    <property type="match status" value="1"/>
</dbReference>
<dbReference type="SUPFAM" id="SSF111369">
    <property type="entry name" value="HlyD-like secretion proteins"/>
    <property type="match status" value="1"/>
</dbReference>
<keyword evidence="2" id="KW-0175">Coiled coil</keyword>
<accession>A0A975B942</accession>
<dbReference type="RefSeq" id="WP_207687224.1">
    <property type="nucleotide sequence ID" value="NZ_CP061799.1"/>
</dbReference>
<dbReference type="InterPro" id="IPR006143">
    <property type="entry name" value="RND_pump_MFP"/>
</dbReference>
<dbReference type="Gene3D" id="2.40.50.100">
    <property type="match status" value="1"/>
</dbReference>
<evidence type="ECO:0000313" key="5">
    <source>
        <dbReference type="EMBL" id="QTA81153.1"/>
    </source>
</evidence>
<evidence type="ECO:0000256" key="2">
    <source>
        <dbReference type="SAM" id="Coils"/>
    </source>
</evidence>
<comment type="similarity">
    <text evidence="1">Belongs to the membrane fusion protein (MFP) (TC 8.A.1) family.</text>
</comment>
<proteinExistence type="inferred from homology"/>
<dbReference type="KEGG" id="dli:dnl_34840"/>
<dbReference type="EMBL" id="CP061799">
    <property type="protein sequence ID" value="QTA81153.1"/>
    <property type="molecule type" value="Genomic_DNA"/>
</dbReference>
<gene>
    <name evidence="5" type="primary">mdtA</name>
    <name evidence="5" type="ORF">dnl_34840</name>
</gene>
<dbReference type="InterPro" id="IPR058647">
    <property type="entry name" value="BSH_CzcB-like"/>
</dbReference>
<keyword evidence="6" id="KW-1185">Reference proteome</keyword>
<dbReference type="GO" id="GO:1990281">
    <property type="term" value="C:efflux pump complex"/>
    <property type="evidence" value="ECO:0007669"/>
    <property type="project" value="TreeGrafter"/>
</dbReference>
<dbReference type="PANTHER" id="PTHR30469:SF15">
    <property type="entry name" value="HLYD FAMILY OF SECRETION PROTEINS"/>
    <property type="match status" value="1"/>
</dbReference>
<evidence type="ECO:0000256" key="1">
    <source>
        <dbReference type="ARBA" id="ARBA00009477"/>
    </source>
</evidence>
<keyword evidence="3" id="KW-0732">Signal</keyword>
<dbReference type="Gene3D" id="2.40.420.20">
    <property type="match status" value="1"/>
</dbReference>
<sequence length="354" mass="39276">MKLIQIILVLLLSASTLYAQGEQPPAKVKTASVSENIGAENAGLIGVLYFDQVSNISTEVPGMAQEVSFREGDKVRQGDVLIKINTDFLDKDIDMQEKRIEQADVRIRKTARNLQRYRKLFKSDAASEIDYDNLNFSHQELIKERETLRTSLAKIVLQKSKCVIKAPFDGIILEKNVGTGDWLIPGRMLCRAGSAKDLFVRVPVAETIVRYVEKNDPVDVVINAYEKKLTGIIEGILPVADEKTKNISLKIRLGDIDDIPFAVAENMSVTVYVPVSEKKKLGIIPRDALIKFQGKDFVYTVKDGKAAIVPVNIVSFMGENIGTDSPHIKPGMQVIVDGNERLKPDQPVEIAGEK</sequence>
<dbReference type="PANTHER" id="PTHR30469">
    <property type="entry name" value="MULTIDRUG RESISTANCE PROTEIN MDTA"/>
    <property type="match status" value="1"/>
</dbReference>
<evidence type="ECO:0000313" key="6">
    <source>
        <dbReference type="Proteomes" id="UP000663720"/>
    </source>
</evidence>
<dbReference type="NCBIfam" id="TIGR01730">
    <property type="entry name" value="RND_mfp"/>
    <property type="match status" value="1"/>
</dbReference>
<feature type="coiled-coil region" evidence="2">
    <location>
        <begin position="93"/>
        <end position="120"/>
    </location>
</feature>
<dbReference type="Gene3D" id="2.40.30.170">
    <property type="match status" value="1"/>
</dbReference>
<organism evidence="5 6">
    <name type="scientific">Desulfonema limicola</name>
    <dbReference type="NCBI Taxonomy" id="45656"/>
    <lineage>
        <taxon>Bacteria</taxon>
        <taxon>Pseudomonadati</taxon>
        <taxon>Thermodesulfobacteriota</taxon>
        <taxon>Desulfobacteria</taxon>
        <taxon>Desulfobacterales</taxon>
        <taxon>Desulfococcaceae</taxon>
        <taxon>Desulfonema</taxon>
    </lineage>
</organism>
<dbReference type="Proteomes" id="UP000663720">
    <property type="component" value="Chromosome"/>
</dbReference>
<name>A0A975B942_9BACT</name>
<protein>
    <submittedName>
        <fullName evidence="5">Multidrug resistance protein</fullName>
    </submittedName>
</protein>
<evidence type="ECO:0000259" key="4">
    <source>
        <dbReference type="Pfam" id="PF25973"/>
    </source>
</evidence>
<evidence type="ECO:0000256" key="3">
    <source>
        <dbReference type="SAM" id="SignalP"/>
    </source>
</evidence>
<feature type="domain" description="CzcB-like barrel-sandwich hybrid" evidence="4">
    <location>
        <begin position="53"/>
        <end position="182"/>
    </location>
</feature>
<dbReference type="GO" id="GO:0015562">
    <property type="term" value="F:efflux transmembrane transporter activity"/>
    <property type="evidence" value="ECO:0007669"/>
    <property type="project" value="TreeGrafter"/>
</dbReference>
<dbReference type="Pfam" id="PF25973">
    <property type="entry name" value="BSH_CzcB"/>
    <property type="match status" value="1"/>
</dbReference>
<feature type="chain" id="PRO_5038115548" evidence="3">
    <location>
        <begin position="20"/>
        <end position="354"/>
    </location>
</feature>
<reference evidence="5" key="1">
    <citation type="journal article" date="2021" name="Microb. Physiol.">
        <title>Proteogenomic Insights into the Physiology of Marine, Sulfate-Reducing, Filamentous Desulfonema limicola and Desulfonema magnum.</title>
        <authorList>
            <person name="Schnaars V."/>
            <person name="Wohlbrand L."/>
            <person name="Scheve S."/>
            <person name="Hinrichs C."/>
            <person name="Reinhardt R."/>
            <person name="Rabus R."/>
        </authorList>
    </citation>
    <scope>NUCLEOTIDE SEQUENCE</scope>
    <source>
        <strain evidence="5">5ac10</strain>
    </source>
</reference>
<dbReference type="AlphaFoldDB" id="A0A975B942"/>
<feature type="signal peptide" evidence="3">
    <location>
        <begin position="1"/>
        <end position="19"/>
    </location>
</feature>